<accession>A0A1I1SGV4</accession>
<evidence type="ECO:0000313" key="2">
    <source>
        <dbReference type="Proteomes" id="UP000198977"/>
    </source>
</evidence>
<dbReference type="Proteomes" id="UP000198977">
    <property type="component" value="Unassembled WGS sequence"/>
</dbReference>
<name>A0A1I1SGV4_9RHOB</name>
<evidence type="ECO:0000313" key="1">
    <source>
        <dbReference type="EMBL" id="SFD45734.1"/>
    </source>
</evidence>
<gene>
    <name evidence="1" type="ORF">SAMN04488523_10133</name>
</gene>
<keyword evidence="2" id="KW-1185">Reference proteome</keyword>
<proteinExistence type="predicted"/>
<organism evidence="1 2">
    <name type="scientific">Sulfitobacter brevis</name>
    <dbReference type="NCBI Taxonomy" id="74348"/>
    <lineage>
        <taxon>Bacteria</taxon>
        <taxon>Pseudomonadati</taxon>
        <taxon>Pseudomonadota</taxon>
        <taxon>Alphaproteobacteria</taxon>
        <taxon>Rhodobacterales</taxon>
        <taxon>Roseobacteraceae</taxon>
        <taxon>Sulfitobacter</taxon>
    </lineage>
</organism>
<dbReference type="STRING" id="74348.SAMN04488523_10133"/>
<protein>
    <submittedName>
        <fullName evidence="1">Uncharacterized protein</fullName>
    </submittedName>
</protein>
<reference evidence="2" key="1">
    <citation type="submission" date="2016-10" db="EMBL/GenBank/DDBJ databases">
        <authorList>
            <person name="Varghese N."/>
            <person name="Submissions S."/>
        </authorList>
    </citation>
    <scope>NUCLEOTIDE SEQUENCE [LARGE SCALE GENOMIC DNA]</scope>
    <source>
        <strain evidence="2">DSM 11443</strain>
    </source>
</reference>
<sequence length="173" mass="18249">MLDFMFAILAVGLNGAVSQGAKAAGPGANLGAESAAGAGAENAGNEGLVAEPQTPSGKFTTAMEIRPILEATKASWVAVRVYDGQDLVYVTHLWSWRCGWAAMAISINGAPLQDWPLPPCHKDLATPNAVLEQDGLPYRAMPEGSVQTVKVRVVYDDLKVDEATFERGAVLIP</sequence>
<dbReference type="EMBL" id="FOMW01000001">
    <property type="protein sequence ID" value="SFD45734.1"/>
    <property type="molecule type" value="Genomic_DNA"/>
</dbReference>
<dbReference type="RefSeq" id="WP_245766214.1">
    <property type="nucleotide sequence ID" value="NZ_FOMW01000001.1"/>
</dbReference>
<dbReference type="AlphaFoldDB" id="A0A1I1SGV4"/>